<feature type="transmembrane region" description="Helical" evidence="1">
    <location>
        <begin position="267"/>
        <end position="287"/>
    </location>
</feature>
<feature type="transmembrane region" description="Helical" evidence="1">
    <location>
        <begin position="38"/>
        <end position="71"/>
    </location>
</feature>
<evidence type="ECO:0000313" key="3">
    <source>
        <dbReference type="Proteomes" id="UP000269669"/>
    </source>
</evidence>
<feature type="transmembrane region" description="Helical" evidence="1">
    <location>
        <begin position="488"/>
        <end position="509"/>
    </location>
</feature>
<feature type="transmembrane region" description="Helical" evidence="1">
    <location>
        <begin position="336"/>
        <end position="358"/>
    </location>
</feature>
<keyword evidence="1" id="KW-0472">Membrane</keyword>
<dbReference type="EMBL" id="RSDW01000001">
    <property type="protein sequence ID" value="RSL15964.1"/>
    <property type="molecule type" value="Genomic_DNA"/>
</dbReference>
<sequence length="559" mass="61431">MARLTTIPRATDHFAAIAQLRWRLFINAFRGRSGKMSLAALIILRIIVYSIAAAISIGPIIGSGFAGYFVIARSEPLLLPTILWILSAIWCFISFSASLQPALQSGGFDLSQLIRFPISFPFYLGTRIFFSFFSYTTIVGFCCLLATATGIGIAQPGLFLWAAPVLLLYGFTLFSFLRMIFLWLDRWLAQRRTREIVAALFVSFSLAVQLLASSVRSHTGHSHSAIASRFDLLARVIVRLHPFIAFFPPNLASNAILRMHAAQPIQAIASMLGVAAFCAIFLALYALRLRGEFRGENFSETSARSTQSPSGKPALGWNLSGLSPALAACMEKETRYLLRGGNALVGLFSPLIFVAILTNRGGALSRSPDIMLPAALAYLLFGLFATLYNVFGTDGPGIHLYFLAPVRLRDVFIAKNLVSTALITTEVLLATLIVTYSHKIAPPVLAATLLWFVFALFTNLTVGNIRSLRAPRRVVIGKTMRQPPSRGGAYITLLVLFGSLFLCMATLWLCRHFGYPWLPSLIFLALAAAAFAAYIRVLHRIDTMALAQRDTLTRELCKT</sequence>
<keyword evidence="1" id="KW-1133">Transmembrane helix</keyword>
<organism evidence="2 3">
    <name type="scientific">Edaphobacter aggregans</name>
    <dbReference type="NCBI Taxonomy" id="570835"/>
    <lineage>
        <taxon>Bacteria</taxon>
        <taxon>Pseudomonadati</taxon>
        <taxon>Acidobacteriota</taxon>
        <taxon>Terriglobia</taxon>
        <taxon>Terriglobales</taxon>
        <taxon>Acidobacteriaceae</taxon>
        <taxon>Edaphobacter</taxon>
    </lineage>
</organism>
<accession>A0A428MGD7</accession>
<dbReference type="OrthoDB" id="111561at2"/>
<dbReference type="AlphaFoldDB" id="A0A428MGD7"/>
<feature type="transmembrane region" description="Helical" evidence="1">
    <location>
        <begin position="77"/>
        <end position="99"/>
    </location>
</feature>
<feature type="transmembrane region" description="Helical" evidence="1">
    <location>
        <begin position="440"/>
        <end position="462"/>
    </location>
</feature>
<evidence type="ECO:0000256" key="1">
    <source>
        <dbReference type="SAM" id="Phobius"/>
    </source>
</evidence>
<dbReference type="RefSeq" id="WP_125484641.1">
    <property type="nucleotide sequence ID" value="NZ_RSDW01000001.1"/>
</dbReference>
<proteinExistence type="predicted"/>
<feature type="transmembrane region" description="Helical" evidence="1">
    <location>
        <begin position="515"/>
        <end position="535"/>
    </location>
</feature>
<dbReference type="Proteomes" id="UP000269669">
    <property type="component" value="Unassembled WGS sequence"/>
</dbReference>
<reference evidence="2 3" key="1">
    <citation type="submission" date="2018-12" db="EMBL/GenBank/DDBJ databases">
        <title>Sequencing of bacterial isolates from soil warming experiment in Harvard Forest, Massachusetts, USA.</title>
        <authorList>
            <person name="Deangelis K."/>
        </authorList>
    </citation>
    <scope>NUCLEOTIDE SEQUENCE [LARGE SCALE GENOMIC DNA]</scope>
    <source>
        <strain evidence="2 3">EB153</strain>
    </source>
</reference>
<feature type="transmembrane region" description="Helical" evidence="1">
    <location>
        <begin position="120"/>
        <end position="153"/>
    </location>
</feature>
<name>A0A428MGD7_9BACT</name>
<gene>
    <name evidence="2" type="ORF">EDE15_1470</name>
</gene>
<protein>
    <submittedName>
        <fullName evidence="2">ABC-2 type transport system permease protein</fullName>
    </submittedName>
</protein>
<evidence type="ECO:0000313" key="2">
    <source>
        <dbReference type="EMBL" id="RSL15964.1"/>
    </source>
</evidence>
<feature type="transmembrane region" description="Helical" evidence="1">
    <location>
        <begin position="412"/>
        <end position="434"/>
    </location>
</feature>
<feature type="transmembrane region" description="Helical" evidence="1">
    <location>
        <begin position="159"/>
        <end position="184"/>
    </location>
</feature>
<feature type="transmembrane region" description="Helical" evidence="1">
    <location>
        <begin position="196"/>
        <end position="215"/>
    </location>
</feature>
<keyword evidence="1" id="KW-0812">Transmembrane</keyword>
<feature type="transmembrane region" description="Helical" evidence="1">
    <location>
        <begin position="370"/>
        <end position="391"/>
    </location>
</feature>
<keyword evidence="3" id="KW-1185">Reference proteome</keyword>
<comment type="caution">
    <text evidence="2">The sequence shown here is derived from an EMBL/GenBank/DDBJ whole genome shotgun (WGS) entry which is preliminary data.</text>
</comment>